<dbReference type="InterPro" id="IPR003694">
    <property type="entry name" value="NAD_synthase"/>
</dbReference>
<dbReference type="PROSITE" id="PS50263">
    <property type="entry name" value="CN_HYDROLASE"/>
    <property type="match status" value="1"/>
</dbReference>
<proteinExistence type="predicted"/>
<sequence>MHRAARQHLCQLIVTIKVVCLVSCHCTNFTLAVVGRQHIRLRSSSRMVRMAVLSTCALSQWALDYRGNYERIIESIQAAKAAGSRYRCGSELDITGYGCGDHHLEINTLQQAWKVVASLLQHPACSDIMVDVGLPVMHRNIIYNCRLVFCNRKVVLVRPKMMLANDTHMGYQETRWFTAWRKPRVVEELSLPSFITDITGQETVPFGDAIMVARDTLIGIEICEELWNPQSPHVPMGLDGVEIVCNSSASLQELGRTDIVYTMVRSATLKSGGCYLYANQHGCDGYIGHFSGDACISVNGNIVGATPLFSLLPVLVVTATVDLDAIATFRNSLRSRCDISDTAPTYPRVKVDFWVCDMDNSGVRLPSLPQEPSLPSMGQQVLEGAAVWAWDVVRRAGRPGLLLPLDGQLASSVSAIILATMCHKLVQHATDGHTQVVEEVQEIVREIGYVPSDAQELCSRLVCSLHLTQPSDAQHSAQLASELARVIGSNHKTAEVKKGVAALKEAFTSAHNDKEDGTDGEVDGHFDAAAQNANDKFSTSNEVEQALTHLHSRLRMSLIYYFSEAGWWGNGKQRAGQLLVLGSSPAHTASSVKFGDSYGDINLVGSFSNRMLRQALLYARHELNLPILDEILSSASLTTEDAKNEEAREIVAKELLGPDSLSARLLHLNENQSTPHQVEERVKGLFSVWGEQRLQEAGIGGVPRCYLPGIGASSPDRPIIYPPHWSSPFSTIEPWWRSHRKELKRGITEWCQNQSDSQDLE</sequence>
<dbReference type="AlphaFoldDB" id="A0AAE1NY02"/>
<keyword evidence="4" id="KW-0812">Transmembrane</keyword>
<dbReference type="InterPro" id="IPR014729">
    <property type="entry name" value="Rossmann-like_a/b/a_fold"/>
</dbReference>
<evidence type="ECO:0000256" key="4">
    <source>
        <dbReference type="SAM" id="Phobius"/>
    </source>
</evidence>
<dbReference type="Pfam" id="PF00795">
    <property type="entry name" value="CN_hydrolase"/>
    <property type="match status" value="1"/>
</dbReference>
<evidence type="ECO:0000256" key="1">
    <source>
        <dbReference type="ARBA" id="ARBA00017309"/>
    </source>
</evidence>
<protein>
    <recommendedName>
        <fullName evidence="1">Glutamine-dependent NAD(+) synthetase</fullName>
    </recommendedName>
    <alternativeName>
        <fullName evidence="3">NAD(+) synthase [glutamine-hydrolyzing]</fullName>
    </alternativeName>
</protein>
<reference evidence="6" key="1">
    <citation type="submission" date="2023-11" db="EMBL/GenBank/DDBJ databases">
        <title>Genome assemblies of two species of porcelain crab, Petrolisthes cinctipes and Petrolisthes manimaculis (Anomura: Porcellanidae).</title>
        <authorList>
            <person name="Angst P."/>
        </authorList>
    </citation>
    <scope>NUCLEOTIDE SEQUENCE</scope>
    <source>
        <strain evidence="6">PB745_02</strain>
        <tissue evidence="6">Gill</tissue>
    </source>
</reference>
<dbReference type="InterPro" id="IPR036526">
    <property type="entry name" value="C-N_Hydrolase_sf"/>
</dbReference>
<dbReference type="GO" id="GO:0003952">
    <property type="term" value="F:NAD+ synthase (glutamine-hydrolyzing) activity"/>
    <property type="evidence" value="ECO:0007669"/>
    <property type="project" value="InterPro"/>
</dbReference>
<dbReference type="GO" id="GO:0009435">
    <property type="term" value="P:NAD+ biosynthetic process"/>
    <property type="evidence" value="ECO:0007669"/>
    <property type="project" value="InterPro"/>
</dbReference>
<dbReference type="Gene3D" id="3.60.110.10">
    <property type="entry name" value="Carbon-nitrogen hydrolase"/>
    <property type="match status" value="1"/>
</dbReference>
<dbReference type="GO" id="GO:0004359">
    <property type="term" value="F:glutaminase activity"/>
    <property type="evidence" value="ECO:0007669"/>
    <property type="project" value="InterPro"/>
</dbReference>
<dbReference type="PANTHER" id="PTHR23090">
    <property type="entry name" value="NH 3 /GLUTAMINE-DEPENDENT NAD + SYNTHETASE"/>
    <property type="match status" value="1"/>
</dbReference>
<dbReference type="SUPFAM" id="SSF52402">
    <property type="entry name" value="Adenine nucleotide alpha hydrolases-like"/>
    <property type="match status" value="1"/>
</dbReference>
<dbReference type="Proteomes" id="UP001292094">
    <property type="component" value="Unassembled WGS sequence"/>
</dbReference>
<evidence type="ECO:0000259" key="5">
    <source>
        <dbReference type="PROSITE" id="PS50263"/>
    </source>
</evidence>
<keyword evidence="4" id="KW-0472">Membrane</keyword>
<dbReference type="InterPro" id="IPR003010">
    <property type="entry name" value="C-N_Hydrolase"/>
</dbReference>
<feature type="domain" description="CN hydrolase" evidence="5">
    <location>
        <begin position="51"/>
        <end position="323"/>
    </location>
</feature>
<feature type="transmembrane region" description="Helical" evidence="4">
    <location>
        <begin position="12"/>
        <end position="35"/>
    </location>
</feature>
<accession>A0AAE1NY02</accession>
<evidence type="ECO:0000313" key="6">
    <source>
        <dbReference type="EMBL" id="KAK4298425.1"/>
    </source>
</evidence>
<organism evidence="6 7">
    <name type="scientific">Petrolisthes manimaculis</name>
    <dbReference type="NCBI Taxonomy" id="1843537"/>
    <lineage>
        <taxon>Eukaryota</taxon>
        <taxon>Metazoa</taxon>
        <taxon>Ecdysozoa</taxon>
        <taxon>Arthropoda</taxon>
        <taxon>Crustacea</taxon>
        <taxon>Multicrustacea</taxon>
        <taxon>Malacostraca</taxon>
        <taxon>Eumalacostraca</taxon>
        <taxon>Eucarida</taxon>
        <taxon>Decapoda</taxon>
        <taxon>Pleocyemata</taxon>
        <taxon>Anomura</taxon>
        <taxon>Galatheoidea</taxon>
        <taxon>Porcellanidae</taxon>
        <taxon>Petrolisthes</taxon>
    </lineage>
</organism>
<name>A0AAE1NY02_9EUCA</name>
<gene>
    <name evidence="6" type="ORF">Pmani_029231</name>
</gene>
<evidence type="ECO:0000256" key="2">
    <source>
        <dbReference type="ARBA" id="ARBA00022598"/>
    </source>
</evidence>
<keyword evidence="7" id="KW-1185">Reference proteome</keyword>
<comment type="caution">
    <text evidence="6">The sequence shown here is derived from an EMBL/GenBank/DDBJ whole genome shotgun (WGS) entry which is preliminary data.</text>
</comment>
<dbReference type="EMBL" id="JAWZYT010003438">
    <property type="protein sequence ID" value="KAK4298425.1"/>
    <property type="molecule type" value="Genomic_DNA"/>
</dbReference>
<keyword evidence="2" id="KW-0436">Ligase</keyword>
<dbReference type="Gene3D" id="3.40.50.620">
    <property type="entry name" value="HUPs"/>
    <property type="match status" value="1"/>
</dbReference>
<dbReference type="GO" id="GO:0005737">
    <property type="term" value="C:cytoplasm"/>
    <property type="evidence" value="ECO:0007669"/>
    <property type="project" value="InterPro"/>
</dbReference>
<dbReference type="CDD" id="cd07570">
    <property type="entry name" value="GAT_Gln-NAD-synth"/>
    <property type="match status" value="1"/>
</dbReference>
<evidence type="ECO:0000256" key="3">
    <source>
        <dbReference type="ARBA" id="ARBA00030681"/>
    </source>
</evidence>
<dbReference type="SUPFAM" id="SSF56317">
    <property type="entry name" value="Carbon-nitrogen hydrolase"/>
    <property type="match status" value="1"/>
</dbReference>
<keyword evidence="4" id="KW-1133">Transmembrane helix</keyword>
<dbReference type="PANTHER" id="PTHR23090:SF9">
    <property type="entry name" value="GLUTAMINE-DEPENDENT NAD(+) SYNTHETASE"/>
    <property type="match status" value="1"/>
</dbReference>
<evidence type="ECO:0000313" key="7">
    <source>
        <dbReference type="Proteomes" id="UP001292094"/>
    </source>
</evidence>